<dbReference type="Gene3D" id="4.10.240.10">
    <property type="entry name" value="Zn(2)-C6 fungal-type DNA-binding domain"/>
    <property type="match status" value="1"/>
</dbReference>
<feature type="non-terminal residue" evidence="7">
    <location>
        <position position="355"/>
    </location>
</feature>
<dbReference type="SMART" id="SM00066">
    <property type="entry name" value="GAL4"/>
    <property type="match status" value="1"/>
</dbReference>
<dbReference type="PANTHER" id="PTHR46910:SF3">
    <property type="entry name" value="HALOTOLERANCE PROTEIN 9-RELATED"/>
    <property type="match status" value="1"/>
</dbReference>
<dbReference type="PROSITE" id="PS00463">
    <property type="entry name" value="ZN2_CY6_FUNGAL_1"/>
    <property type="match status" value="1"/>
</dbReference>
<evidence type="ECO:0000256" key="1">
    <source>
        <dbReference type="ARBA" id="ARBA00004123"/>
    </source>
</evidence>
<keyword evidence="8" id="KW-1185">Reference proteome</keyword>
<dbReference type="GO" id="GO:0008270">
    <property type="term" value="F:zinc ion binding"/>
    <property type="evidence" value="ECO:0007669"/>
    <property type="project" value="InterPro"/>
</dbReference>
<comment type="subcellular location">
    <subcellularLocation>
        <location evidence="1">Nucleus</location>
    </subcellularLocation>
</comment>
<evidence type="ECO:0000256" key="2">
    <source>
        <dbReference type="ARBA" id="ARBA00022723"/>
    </source>
</evidence>
<dbReference type="AlphaFoldDB" id="A0AA40E1T3"/>
<comment type="caution">
    <text evidence="7">The sequence shown here is derived from an EMBL/GenBank/DDBJ whole genome shotgun (WGS) entry which is preliminary data.</text>
</comment>
<dbReference type="InterPro" id="IPR036864">
    <property type="entry name" value="Zn2-C6_fun-type_DNA-bd_sf"/>
</dbReference>
<gene>
    <name evidence="7" type="ORF">B0H67DRAFT_445389</name>
</gene>
<feature type="compositionally biased region" description="Low complexity" evidence="5">
    <location>
        <begin position="289"/>
        <end position="298"/>
    </location>
</feature>
<dbReference type="Proteomes" id="UP001172102">
    <property type="component" value="Unassembled WGS sequence"/>
</dbReference>
<feature type="region of interest" description="Disordered" evidence="5">
    <location>
        <begin position="211"/>
        <end position="247"/>
    </location>
</feature>
<evidence type="ECO:0000256" key="5">
    <source>
        <dbReference type="SAM" id="MobiDB-lite"/>
    </source>
</evidence>
<dbReference type="Pfam" id="PF00172">
    <property type="entry name" value="Zn_clus"/>
    <property type="match status" value="1"/>
</dbReference>
<feature type="compositionally biased region" description="Polar residues" evidence="5">
    <location>
        <begin position="277"/>
        <end position="287"/>
    </location>
</feature>
<evidence type="ECO:0000259" key="6">
    <source>
        <dbReference type="PROSITE" id="PS50048"/>
    </source>
</evidence>
<dbReference type="InterPro" id="IPR001138">
    <property type="entry name" value="Zn2Cys6_DnaBD"/>
</dbReference>
<keyword evidence="4" id="KW-0539">Nucleus</keyword>
<proteinExistence type="predicted"/>
<dbReference type="InterPro" id="IPR050987">
    <property type="entry name" value="AtrR-like"/>
</dbReference>
<accession>A0AA40E1T3</accession>
<evidence type="ECO:0000313" key="8">
    <source>
        <dbReference type="Proteomes" id="UP001172102"/>
    </source>
</evidence>
<dbReference type="GO" id="GO:0005634">
    <property type="term" value="C:nucleus"/>
    <property type="evidence" value="ECO:0007669"/>
    <property type="project" value="UniProtKB-SubCell"/>
</dbReference>
<dbReference type="SUPFAM" id="SSF57701">
    <property type="entry name" value="Zn2/Cys6 DNA-binding domain"/>
    <property type="match status" value="1"/>
</dbReference>
<evidence type="ECO:0000256" key="4">
    <source>
        <dbReference type="ARBA" id="ARBA00023242"/>
    </source>
</evidence>
<dbReference type="EMBL" id="JAUKUA010000003">
    <property type="protein sequence ID" value="KAK0721086.1"/>
    <property type="molecule type" value="Genomic_DNA"/>
</dbReference>
<dbReference type="CDD" id="cd00067">
    <property type="entry name" value="GAL4"/>
    <property type="match status" value="1"/>
</dbReference>
<dbReference type="GO" id="GO:0003677">
    <property type="term" value="F:DNA binding"/>
    <property type="evidence" value="ECO:0007669"/>
    <property type="project" value="UniProtKB-KW"/>
</dbReference>
<feature type="compositionally biased region" description="Polar residues" evidence="5">
    <location>
        <begin position="343"/>
        <end position="355"/>
    </location>
</feature>
<sequence>MTEQLDADSAPQRKRIAVACGRCRKRKIRCSGDLGGGQPCQNCKNAGVDPCLFLRVSSREAQLLNDPNEYSYNVGDARALASRAPVSSGLQYAHDLPNMGSNDVLASYRGGSTYPYSMSTGKQYYPAISSYAPQYGDDFNDYGLGVSSQPVLNHDPVSMVPSHQWSSRSKSIAYGGMYMDASPPYGYGSTSLVHRPAHAVGAEPSGFSLSGAEASMAPTSSADRLLPAPSTRTPLPYPGSAKPASTVPSSAATLADVATAASYASAFDASGLSYTPSSTSTMANHHISSSRASSDAYSTGGESIFGEQERSLQSQGAAFDMSAYTAEPRRDSIGSGGHSGGSTLANGQTYVPSES</sequence>
<dbReference type="PANTHER" id="PTHR46910">
    <property type="entry name" value="TRANSCRIPTION FACTOR PDR1"/>
    <property type="match status" value="1"/>
</dbReference>
<keyword evidence="2" id="KW-0479">Metal-binding</keyword>
<keyword evidence="3" id="KW-0238">DNA-binding</keyword>
<evidence type="ECO:0000313" key="7">
    <source>
        <dbReference type="EMBL" id="KAK0721086.1"/>
    </source>
</evidence>
<dbReference type="GO" id="GO:0000981">
    <property type="term" value="F:DNA-binding transcription factor activity, RNA polymerase II-specific"/>
    <property type="evidence" value="ECO:0007669"/>
    <property type="project" value="InterPro"/>
</dbReference>
<reference evidence="7" key="1">
    <citation type="submission" date="2023-06" db="EMBL/GenBank/DDBJ databases">
        <title>Genome-scale phylogeny and comparative genomics of the fungal order Sordariales.</title>
        <authorList>
            <consortium name="Lawrence Berkeley National Laboratory"/>
            <person name="Hensen N."/>
            <person name="Bonometti L."/>
            <person name="Westerberg I."/>
            <person name="Brannstrom I.O."/>
            <person name="Guillou S."/>
            <person name="Cros-Aarteil S."/>
            <person name="Calhoun S."/>
            <person name="Haridas S."/>
            <person name="Kuo A."/>
            <person name="Mondo S."/>
            <person name="Pangilinan J."/>
            <person name="Riley R."/>
            <person name="Labutti K."/>
            <person name="Andreopoulos B."/>
            <person name="Lipzen A."/>
            <person name="Chen C."/>
            <person name="Yanf M."/>
            <person name="Daum C."/>
            <person name="Ng V."/>
            <person name="Clum A."/>
            <person name="Steindorff A."/>
            <person name="Ohm R."/>
            <person name="Martin F."/>
            <person name="Silar P."/>
            <person name="Natvig D."/>
            <person name="Lalanne C."/>
            <person name="Gautier V."/>
            <person name="Ament-Velasquez S.L."/>
            <person name="Kruys A."/>
            <person name="Hutchinson M.I."/>
            <person name="Powell A.J."/>
            <person name="Barry K."/>
            <person name="Miller A.N."/>
            <person name="Grigoriev I.V."/>
            <person name="Debuchy R."/>
            <person name="Gladieux P."/>
            <person name="Thoren M.H."/>
            <person name="Johannesson H."/>
        </authorList>
    </citation>
    <scope>NUCLEOTIDE SEQUENCE</scope>
    <source>
        <strain evidence="7">SMH4607-1</strain>
    </source>
</reference>
<dbReference type="PROSITE" id="PS50048">
    <property type="entry name" value="ZN2_CY6_FUNGAL_2"/>
    <property type="match status" value="1"/>
</dbReference>
<name>A0AA40E1T3_9PEZI</name>
<protein>
    <recommendedName>
        <fullName evidence="6">Zn(2)-C6 fungal-type domain-containing protein</fullName>
    </recommendedName>
</protein>
<organism evidence="7 8">
    <name type="scientific">Lasiosphaeris hirsuta</name>
    <dbReference type="NCBI Taxonomy" id="260670"/>
    <lineage>
        <taxon>Eukaryota</taxon>
        <taxon>Fungi</taxon>
        <taxon>Dikarya</taxon>
        <taxon>Ascomycota</taxon>
        <taxon>Pezizomycotina</taxon>
        <taxon>Sordariomycetes</taxon>
        <taxon>Sordariomycetidae</taxon>
        <taxon>Sordariales</taxon>
        <taxon>Lasiosphaeriaceae</taxon>
        <taxon>Lasiosphaeris</taxon>
    </lineage>
</organism>
<feature type="region of interest" description="Disordered" evidence="5">
    <location>
        <begin position="277"/>
        <end position="355"/>
    </location>
</feature>
<evidence type="ECO:0000256" key="3">
    <source>
        <dbReference type="ARBA" id="ARBA00023125"/>
    </source>
</evidence>
<feature type="domain" description="Zn(2)-C6 fungal-type" evidence="6">
    <location>
        <begin position="19"/>
        <end position="53"/>
    </location>
</feature>